<keyword evidence="3" id="KW-0460">Magnesium</keyword>
<evidence type="ECO:0000313" key="8">
    <source>
        <dbReference type="Proteomes" id="UP000271870"/>
    </source>
</evidence>
<keyword evidence="8" id="KW-1185">Reference proteome</keyword>
<comment type="caution">
    <text evidence="6">The sequence shown here is derived from an EMBL/GenBank/DDBJ whole genome shotgun (WGS) entry which is preliminary data.</text>
</comment>
<comment type="cofactor">
    <cofactor evidence="1">
        <name>Mg(2+)</name>
        <dbReference type="ChEBI" id="CHEBI:18420"/>
    </cofactor>
</comment>
<evidence type="ECO:0000256" key="3">
    <source>
        <dbReference type="ARBA" id="ARBA00022842"/>
    </source>
</evidence>
<dbReference type="PANTHER" id="PTHR43046:SF12">
    <property type="entry name" value="GDP-MANNOSE MANNOSYL HYDROLASE"/>
    <property type="match status" value="1"/>
</dbReference>
<evidence type="ECO:0000256" key="4">
    <source>
        <dbReference type="RuleBase" id="RU003476"/>
    </source>
</evidence>
<gene>
    <name evidence="6" type="ORF">EF878_15890</name>
    <name evidence="7" type="ORF">EFS38_19510</name>
</gene>
<dbReference type="GO" id="GO:0016787">
    <property type="term" value="F:hydrolase activity"/>
    <property type="evidence" value="ECO:0007669"/>
    <property type="project" value="UniProtKB-KW"/>
</dbReference>
<dbReference type="PANTHER" id="PTHR43046">
    <property type="entry name" value="GDP-MANNOSE MANNOSYL HYDROLASE"/>
    <property type="match status" value="1"/>
</dbReference>
<dbReference type="OrthoDB" id="9761969at2"/>
<dbReference type="InterPro" id="IPR020476">
    <property type="entry name" value="Nudix_hydrolase"/>
</dbReference>
<evidence type="ECO:0000256" key="2">
    <source>
        <dbReference type="ARBA" id="ARBA00022801"/>
    </source>
</evidence>
<evidence type="ECO:0000313" key="9">
    <source>
        <dbReference type="Proteomes" id="UP000276061"/>
    </source>
</evidence>
<dbReference type="CDD" id="cd04685">
    <property type="entry name" value="NUDIX_Hydrolase"/>
    <property type="match status" value="1"/>
</dbReference>
<dbReference type="InterPro" id="IPR015797">
    <property type="entry name" value="NUDIX_hydrolase-like_dom_sf"/>
</dbReference>
<dbReference type="Gene3D" id="3.90.79.10">
    <property type="entry name" value="Nucleoside Triphosphate Pyrophosphohydrolase"/>
    <property type="match status" value="1"/>
</dbReference>
<dbReference type="AlphaFoldDB" id="A0A3N0FWZ3"/>
<dbReference type="Proteomes" id="UP000271870">
    <property type="component" value="Unassembled WGS sequence"/>
</dbReference>
<dbReference type="EMBL" id="RJLS01000040">
    <property type="protein sequence ID" value="RNM18968.1"/>
    <property type="molecule type" value="Genomic_DNA"/>
</dbReference>
<dbReference type="PROSITE" id="PS00893">
    <property type="entry name" value="NUDIX_BOX"/>
    <property type="match status" value="1"/>
</dbReference>
<evidence type="ECO:0000313" key="7">
    <source>
        <dbReference type="EMBL" id="RNM18968.1"/>
    </source>
</evidence>
<dbReference type="RefSeq" id="WP_123251677.1">
    <property type="nucleotide sequence ID" value="NZ_RJLR01000026.1"/>
</dbReference>
<dbReference type="Pfam" id="PF00293">
    <property type="entry name" value="NUDIX"/>
    <property type="match status" value="1"/>
</dbReference>
<dbReference type="SUPFAM" id="SSF55811">
    <property type="entry name" value="Nudix"/>
    <property type="match status" value="1"/>
</dbReference>
<evidence type="ECO:0000313" key="6">
    <source>
        <dbReference type="EMBL" id="RNM04408.1"/>
    </source>
</evidence>
<dbReference type="Proteomes" id="UP000276061">
    <property type="component" value="Unassembled WGS sequence"/>
</dbReference>
<evidence type="ECO:0000256" key="1">
    <source>
        <dbReference type="ARBA" id="ARBA00001946"/>
    </source>
</evidence>
<proteinExistence type="inferred from homology"/>
<comment type="similarity">
    <text evidence="4">Belongs to the Nudix hydrolase family.</text>
</comment>
<dbReference type="PRINTS" id="PR00502">
    <property type="entry name" value="NUDIXFAMILY"/>
</dbReference>
<dbReference type="InterPro" id="IPR020084">
    <property type="entry name" value="NUDIX_hydrolase_CS"/>
</dbReference>
<feature type="domain" description="Nudix hydrolase" evidence="5">
    <location>
        <begin position="12"/>
        <end position="155"/>
    </location>
</feature>
<reference evidence="8 9" key="1">
    <citation type="submission" date="2018-11" db="EMBL/GenBank/DDBJ databases">
        <title>Characterization of surface water Dickeya isolates.</title>
        <authorList>
            <person name="Van Gijsegem F."/>
            <person name="Pedron J."/>
        </authorList>
    </citation>
    <scope>NUCLEOTIDE SEQUENCE [LARGE SCALE GENOMIC DNA]</scope>
    <source>
        <strain evidence="6 9">FVG1-MFV-O17</strain>
        <strain evidence="7 8">FVG10-MFV-A16</strain>
    </source>
</reference>
<dbReference type="InterPro" id="IPR000086">
    <property type="entry name" value="NUDIX_hydrolase_dom"/>
</dbReference>
<keyword evidence="2 4" id="KW-0378">Hydrolase</keyword>
<name>A0A3N0FWZ3_9GAMM</name>
<sequence>MPKSIKNLSGRKERFAARVLLIDGSNRVLLLSTRDASNPAFLESWELPGGGVLPGESITQAVVRELYEETGITLSASSVSSPRWQRDVLYTYRGERRLQHEAICCARIEIAPQAIDERHREPFEREDHLHYQWWPLDELKRSQETFYPITLPRHVDALIAGYMINEPLEVWDE</sequence>
<protein>
    <submittedName>
        <fullName evidence="6">NUDIX domain-containing protein</fullName>
    </submittedName>
</protein>
<dbReference type="PROSITE" id="PS51462">
    <property type="entry name" value="NUDIX"/>
    <property type="match status" value="1"/>
</dbReference>
<evidence type="ECO:0000259" key="5">
    <source>
        <dbReference type="PROSITE" id="PS51462"/>
    </source>
</evidence>
<accession>A0A3N0FWZ3</accession>
<organism evidence="6 9">
    <name type="scientific">Dickeya undicola</name>
    <dbReference type="NCBI Taxonomy" id="1577887"/>
    <lineage>
        <taxon>Bacteria</taxon>
        <taxon>Pseudomonadati</taxon>
        <taxon>Pseudomonadota</taxon>
        <taxon>Gammaproteobacteria</taxon>
        <taxon>Enterobacterales</taxon>
        <taxon>Pectobacteriaceae</taxon>
        <taxon>Dickeya</taxon>
    </lineage>
</organism>
<dbReference type="EMBL" id="RJLR01000026">
    <property type="protein sequence ID" value="RNM04408.1"/>
    <property type="molecule type" value="Genomic_DNA"/>
</dbReference>